<accession>A0A0V1L7J3</accession>
<dbReference type="Proteomes" id="UP000054721">
    <property type="component" value="Unassembled WGS sequence"/>
</dbReference>
<dbReference type="EMBL" id="JYDW01000113">
    <property type="protein sequence ID" value="KRZ55503.1"/>
    <property type="molecule type" value="Genomic_DNA"/>
</dbReference>
<comment type="caution">
    <text evidence="1">The sequence shown here is derived from an EMBL/GenBank/DDBJ whole genome shotgun (WGS) entry which is preliminary data.</text>
</comment>
<gene>
    <name evidence="1" type="ORF">T02_7316</name>
</gene>
<dbReference type="AlphaFoldDB" id="A0A0V1L7J3"/>
<evidence type="ECO:0000313" key="1">
    <source>
        <dbReference type="EMBL" id="KRZ55503.1"/>
    </source>
</evidence>
<reference evidence="1 2" key="1">
    <citation type="submission" date="2015-05" db="EMBL/GenBank/DDBJ databases">
        <title>Evolution of Trichinella species and genotypes.</title>
        <authorList>
            <person name="Korhonen P.K."/>
            <person name="Edoardo P."/>
            <person name="Giuseppe L.R."/>
            <person name="Gasser R.B."/>
        </authorList>
    </citation>
    <scope>NUCLEOTIDE SEQUENCE [LARGE SCALE GENOMIC DNA]</scope>
    <source>
        <strain evidence="1">ISS10</strain>
    </source>
</reference>
<keyword evidence="2" id="KW-1185">Reference proteome</keyword>
<proteinExistence type="predicted"/>
<protein>
    <submittedName>
        <fullName evidence="1">Uncharacterized protein</fullName>
    </submittedName>
</protein>
<sequence length="165" mass="18832">MYIKQNRTELINSVDLSQLRVAMKLPKWLFKFRRLANISTTSSRSCRMLMTLTIEKKTHSFRYSSALWISGIIFEKEFNAYFTEQLSSVENRMSMLSVFQMITVRGVHFRCPSASMAAKLSRYKALSCRLLSICTNAKRPLGAAGTVAQDGTVLHQSLNHRRANS</sequence>
<name>A0A0V1L7J3_9BILA</name>
<evidence type="ECO:0000313" key="2">
    <source>
        <dbReference type="Proteomes" id="UP000054721"/>
    </source>
</evidence>
<organism evidence="1 2">
    <name type="scientific">Trichinella nativa</name>
    <dbReference type="NCBI Taxonomy" id="6335"/>
    <lineage>
        <taxon>Eukaryota</taxon>
        <taxon>Metazoa</taxon>
        <taxon>Ecdysozoa</taxon>
        <taxon>Nematoda</taxon>
        <taxon>Enoplea</taxon>
        <taxon>Dorylaimia</taxon>
        <taxon>Trichinellida</taxon>
        <taxon>Trichinellidae</taxon>
        <taxon>Trichinella</taxon>
    </lineage>
</organism>